<proteinExistence type="predicted"/>
<dbReference type="EMBL" id="AP028055">
    <property type="protein sequence ID" value="BEG99425.1"/>
    <property type="molecule type" value="Genomic_DNA"/>
</dbReference>
<feature type="chain" id="PRO_5046531621" evidence="1">
    <location>
        <begin position="22"/>
        <end position="136"/>
    </location>
</feature>
<protein>
    <submittedName>
        <fullName evidence="2">Uncharacterized protein</fullName>
    </submittedName>
</protein>
<dbReference type="Proteomes" id="UP001496674">
    <property type="component" value="Chromosome"/>
</dbReference>
<organism evidence="2 3">
    <name type="scientific">Bacteroides sedimenti</name>
    <dbReference type="NCBI Taxonomy" id="2136147"/>
    <lineage>
        <taxon>Bacteria</taxon>
        <taxon>Pseudomonadati</taxon>
        <taxon>Bacteroidota</taxon>
        <taxon>Bacteroidia</taxon>
        <taxon>Bacteroidales</taxon>
        <taxon>Bacteroidaceae</taxon>
        <taxon>Bacteroides</taxon>
    </lineage>
</organism>
<name>A0ABM8ICT3_9BACE</name>
<keyword evidence="1" id="KW-0732">Signal</keyword>
<dbReference type="RefSeq" id="WP_353329959.1">
    <property type="nucleotide sequence ID" value="NZ_AP028055.1"/>
</dbReference>
<dbReference type="PROSITE" id="PS51257">
    <property type="entry name" value="PROKAR_LIPOPROTEIN"/>
    <property type="match status" value="1"/>
</dbReference>
<accession>A0ABM8ICT3</accession>
<sequence>MKYLIQLLSLLLLIFISAGCADETGFTDKNYPIVTTEDATDITEMGATLNALVHNFEENEIIDYGFILNGRSKEIKYSLATEKPSKEFSMKITSSLEKGASYSYCAYTITKEKTVIGNRVVFNTLHNGVAIKSKKQ</sequence>
<evidence type="ECO:0000313" key="3">
    <source>
        <dbReference type="Proteomes" id="UP001496674"/>
    </source>
</evidence>
<evidence type="ECO:0000256" key="1">
    <source>
        <dbReference type="SAM" id="SignalP"/>
    </source>
</evidence>
<feature type="signal peptide" evidence="1">
    <location>
        <begin position="1"/>
        <end position="21"/>
    </location>
</feature>
<gene>
    <name evidence="2" type="ORF">BSYN_16900</name>
</gene>
<reference evidence="2 3" key="1">
    <citation type="submission" date="2023-04" db="EMBL/GenBank/DDBJ databases">
        <title>Draft genome sequence of acteroides sedimenti strain YN3PY1.</title>
        <authorList>
            <person name="Yoshida N."/>
        </authorList>
    </citation>
    <scope>NUCLEOTIDE SEQUENCE [LARGE SCALE GENOMIC DNA]</scope>
    <source>
        <strain evidence="2 3">YN3PY1</strain>
    </source>
</reference>
<keyword evidence="3" id="KW-1185">Reference proteome</keyword>
<evidence type="ECO:0000313" key="2">
    <source>
        <dbReference type="EMBL" id="BEG99425.1"/>
    </source>
</evidence>